<protein>
    <submittedName>
        <fullName evidence="4">Putative sensory transducer protein YfmS</fullName>
    </submittedName>
</protein>
<reference evidence="4 5" key="1">
    <citation type="submission" date="2015-09" db="EMBL/GenBank/DDBJ databases">
        <title>Draft genome sequence of a Caloramator mitchellensis, a moderate thermophile from the Great Artesian Basin of Australia.</title>
        <authorList>
            <person name="Patel B.K."/>
        </authorList>
    </citation>
    <scope>NUCLEOTIDE SEQUENCE [LARGE SCALE GENOMIC DNA]</scope>
    <source>
        <strain evidence="4 5">VF08</strain>
    </source>
</reference>
<feature type="domain" description="Methyl-accepting transducer" evidence="3">
    <location>
        <begin position="112"/>
        <end position="275"/>
    </location>
</feature>
<dbReference type="STRING" id="908809.ABG79_00984"/>
<evidence type="ECO:0000256" key="2">
    <source>
        <dbReference type="PROSITE-ProRule" id="PRU00284"/>
    </source>
</evidence>
<dbReference type="OrthoDB" id="9807021at2"/>
<accession>A0A0R3K2N4</accession>
<dbReference type="PANTHER" id="PTHR32089:SF112">
    <property type="entry name" value="LYSOZYME-LIKE PROTEIN-RELATED"/>
    <property type="match status" value="1"/>
</dbReference>
<dbReference type="SMART" id="SM00283">
    <property type="entry name" value="MA"/>
    <property type="match status" value="1"/>
</dbReference>
<dbReference type="PANTHER" id="PTHR32089">
    <property type="entry name" value="METHYL-ACCEPTING CHEMOTAXIS PROTEIN MCPB"/>
    <property type="match status" value="1"/>
</dbReference>
<dbReference type="GO" id="GO:0007165">
    <property type="term" value="P:signal transduction"/>
    <property type="evidence" value="ECO:0007669"/>
    <property type="project" value="UniProtKB-KW"/>
</dbReference>
<organism evidence="4 5">
    <name type="scientific">Caloramator mitchellensis</name>
    <dbReference type="NCBI Taxonomy" id="908809"/>
    <lineage>
        <taxon>Bacteria</taxon>
        <taxon>Bacillati</taxon>
        <taxon>Bacillota</taxon>
        <taxon>Clostridia</taxon>
        <taxon>Eubacteriales</taxon>
        <taxon>Clostridiaceae</taxon>
        <taxon>Caloramator</taxon>
    </lineage>
</organism>
<proteinExistence type="predicted"/>
<evidence type="ECO:0000256" key="1">
    <source>
        <dbReference type="ARBA" id="ARBA00023224"/>
    </source>
</evidence>
<dbReference type="Pfam" id="PF00015">
    <property type="entry name" value="MCPsignal"/>
    <property type="match status" value="1"/>
</dbReference>
<dbReference type="GO" id="GO:0016020">
    <property type="term" value="C:membrane"/>
    <property type="evidence" value="ECO:0007669"/>
    <property type="project" value="InterPro"/>
</dbReference>
<evidence type="ECO:0000313" key="5">
    <source>
        <dbReference type="Proteomes" id="UP000052015"/>
    </source>
</evidence>
<gene>
    <name evidence="4" type="primary">yfmS</name>
    <name evidence="4" type="ORF">ABG79_00984</name>
</gene>
<evidence type="ECO:0000259" key="3">
    <source>
        <dbReference type="PROSITE" id="PS50111"/>
    </source>
</evidence>
<dbReference type="PATRIC" id="fig|908809.3.peg.995"/>
<sequence>MNDIHEVLNSFELVAPYLVNFFEDRVAFNISDKERYLRVYYLDKLGIHVNNGDPISRDGADYEAIRTGRVITRDIPKEVFGEPIRCVSNPIKDSNNNVIGVISIIKSTKKHAEIHNLSDNLNQALTQITEAISSISVGVQNVSESNKKIQETIDITNEQVKSTDEILKFVRNVADQTNLLGLNAAIEAARAGETGRGFSVVAQEIRKLSNSSNESIKKINDILKSLQKSVNEIYQNVNAANSIFEGQASALEEILATVEEISATSQVLFEITSKR</sequence>
<dbReference type="SUPFAM" id="SSF103190">
    <property type="entry name" value="Sensory domain-like"/>
    <property type="match status" value="1"/>
</dbReference>
<dbReference type="InterPro" id="IPR029151">
    <property type="entry name" value="Sensor-like_sf"/>
</dbReference>
<dbReference type="SUPFAM" id="SSF58104">
    <property type="entry name" value="Methyl-accepting chemotaxis protein (MCP) signaling domain"/>
    <property type="match status" value="1"/>
</dbReference>
<keyword evidence="1 2" id="KW-0807">Transducer</keyword>
<dbReference type="PROSITE" id="PS50111">
    <property type="entry name" value="CHEMOTAXIS_TRANSDUC_2"/>
    <property type="match status" value="1"/>
</dbReference>
<dbReference type="Proteomes" id="UP000052015">
    <property type="component" value="Unassembled WGS sequence"/>
</dbReference>
<keyword evidence="5" id="KW-1185">Reference proteome</keyword>
<dbReference type="InterPro" id="IPR004089">
    <property type="entry name" value="MCPsignal_dom"/>
</dbReference>
<dbReference type="RefSeq" id="WP_057977721.1">
    <property type="nucleotide sequence ID" value="NZ_LKHP01000004.1"/>
</dbReference>
<dbReference type="AlphaFoldDB" id="A0A0R3K2N4"/>
<name>A0A0R3K2N4_CALMK</name>
<dbReference type="EMBL" id="LKHP01000004">
    <property type="protein sequence ID" value="KRQ87186.1"/>
    <property type="molecule type" value="Genomic_DNA"/>
</dbReference>
<evidence type="ECO:0000313" key="4">
    <source>
        <dbReference type="EMBL" id="KRQ87186.1"/>
    </source>
</evidence>
<comment type="caution">
    <text evidence="4">The sequence shown here is derived from an EMBL/GenBank/DDBJ whole genome shotgun (WGS) entry which is preliminary data.</text>
</comment>
<dbReference type="Gene3D" id="1.10.287.950">
    <property type="entry name" value="Methyl-accepting chemotaxis protein"/>
    <property type="match status" value="1"/>
</dbReference>